<dbReference type="PROSITE" id="PS50026">
    <property type="entry name" value="EGF_3"/>
    <property type="match status" value="1"/>
</dbReference>
<dbReference type="PANTHER" id="PTHR15549:SF30">
    <property type="entry name" value="MID2 DOMAIN-CONTAINING PROTEIN"/>
    <property type="match status" value="1"/>
</dbReference>
<dbReference type="PANTHER" id="PTHR15549">
    <property type="entry name" value="PAIRED IMMUNOGLOBULIN-LIKE TYPE 2 RECEPTOR"/>
    <property type="match status" value="1"/>
</dbReference>
<dbReference type="Proteomes" id="UP000009022">
    <property type="component" value="Unassembled WGS sequence"/>
</dbReference>
<dbReference type="SUPFAM" id="SSF49899">
    <property type="entry name" value="Concanavalin A-like lectins/glucanases"/>
    <property type="match status" value="4"/>
</dbReference>
<dbReference type="CTD" id="6749222"/>
<evidence type="ECO:0000313" key="12">
    <source>
        <dbReference type="Proteomes" id="UP000009022"/>
    </source>
</evidence>
<dbReference type="Gene3D" id="2.60.120.200">
    <property type="match status" value="3"/>
</dbReference>
<dbReference type="GeneID" id="6749222"/>
<dbReference type="GO" id="GO:0071944">
    <property type="term" value="C:cell periphery"/>
    <property type="evidence" value="ECO:0007669"/>
    <property type="project" value="UniProtKB-ARBA"/>
</dbReference>
<dbReference type="AlphaFoldDB" id="B3RLL8"/>
<evidence type="ECO:0008006" key="13">
    <source>
        <dbReference type="Google" id="ProtNLM"/>
    </source>
</evidence>
<dbReference type="PROSITE" id="PS50025">
    <property type="entry name" value="LAM_G_DOMAIN"/>
    <property type="match status" value="2"/>
</dbReference>
<feature type="compositionally biased region" description="Polar residues" evidence="7">
    <location>
        <begin position="1085"/>
        <end position="1116"/>
    </location>
</feature>
<dbReference type="Gene3D" id="2.60.120.1000">
    <property type="match status" value="1"/>
</dbReference>
<evidence type="ECO:0000256" key="3">
    <source>
        <dbReference type="ARBA" id="ARBA00022989"/>
    </source>
</evidence>
<dbReference type="InParanoid" id="B3RLL8"/>
<dbReference type="SMART" id="SM00282">
    <property type="entry name" value="LamG"/>
    <property type="match status" value="2"/>
</dbReference>
<comment type="subcellular location">
    <subcellularLocation>
        <location evidence="1">Membrane</location>
        <topology evidence="1">Single-pass membrane protein</topology>
    </subcellularLocation>
</comment>
<evidence type="ECO:0000256" key="1">
    <source>
        <dbReference type="ARBA" id="ARBA00004167"/>
    </source>
</evidence>
<dbReference type="CDD" id="cd00110">
    <property type="entry name" value="LamG"/>
    <property type="match status" value="2"/>
</dbReference>
<dbReference type="PhylomeDB" id="B3RLL8"/>
<keyword evidence="6" id="KW-0245">EGF-like domain</keyword>
<feature type="domain" description="EGF-like" evidence="10">
    <location>
        <begin position="739"/>
        <end position="775"/>
    </location>
</feature>
<feature type="compositionally biased region" description="Polar residues" evidence="7">
    <location>
        <begin position="973"/>
        <end position="995"/>
    </location>
</feature>
<dbReference type="Pfam" id="PF02210">
    <property type="entry name" value="Laminin_G_2"/>
    <property type="match status" value="2"/>
</dbReference>
<proteinExistence type="predicted"/>
<dbReference type="InterPro" id="IPR000742">
    <property type="entry name" value="EGF"/>
</dbReference>
<keyword evidence="3 8" id="KW-1133">Transmembrane helix</keyword>
<keyword evidence="5" id="KW-1015">Disulfide bond</keyword>
<dbReference type="eggNOG" id="KOG3516">
    <property type="taxonomic scope" value="Eukaryota"/>
</dbReference>
<dbReference type="KEGG" id="tad:TRIADDRAFT_52048"/>
<feature type="transmembrane region" description="Helical" evidence="8">
    <location>
        <begin position="1039"/>
        <end position="1062"/>
    </location>
</feature>
<keyword evidence="4 8" id="KW-0472">Membrane</keyword>
<dbReference type="HOGENOM" id="CLU_279555_0_0_1"/>
<evidence type="ECO:0000256" key="5">
    <source>
        <dbReference type="ARBA" id="ARBA00023157"/>
    </source>
</evidence>
<feature type="compositionally biased region" description="Low complexity" evidence="7">
    <location>
        <begin position="996"/>
        <end position="1010"/>
    </location>
</feature>
<evidence type="ECO:0000256" key="6">
    <source>
        <dbReference type="PROSITE-ProRule" id="PRU00076"/>
    </source>
</evidence>
<evidence type="ECO:0000256" key="7">
    <source>
        <dbReference type="SAM" id="MobiDB-lite"/>
    </source>
</evidence>
<feature type="region of interest" description="Disordered" evidence="7">
    <location>
        <begin position="1085"/>
        <end position="1122"/>
    </location>
</feature>
<gene>
    <name evidence="11" type="ORF">TRIADDRAFT_52048</name>
</gene>
<accession>B3RLL8</accession>
<evidence type="ECO:0000259" key="9">
    <source>
        <dbReference type="PROSITE" id="PS50025"/>
    </source>
</evidence>
<keyword evidence="2 8" id="KW-0812">Transmembrane</keyword>
<feature type="domain" description="Laminin G" evidence="9">
    <location>
        <begin position="569"/>
        <end position="738"/>
    </location>
</feature>
<protein>
    <recommendedName>
        <fullName evidence="13">EGF-like domain-containing protein</fullName>
    </recommendedName>
</protein>
<evidence type="ECO:0000256" key="4">
    <source>
        <dbReference type="ARBA" id="ARBA00023136"/>
    </source>
</evidence>
<dbReference type="RefSeq" id="XP_002108753.1">
    <property type="nucleotide sequence ID" value="XM_002108717.1"/>
</dbReference>
<dbReference type="FunCoup" id="B3RLL8">
    <property type="interactions" value="848"/>
</dbReference>
<dbReference type="InterPro" id="IPR001791">
    <property type="entry name" value="Laminin_G"/>
</dbReference>
<name>B3RLL8_TRIAD</name>
<sequence>MAYFNCNYFTLIGATAFDGRNYMAVNITDHADNMTLQFQIKSNQIDGQLFLLPISGNSSYLSIQIKSGYLKALWIIHDESLGLNSMELNNGVLISNHQPHMVNLYRLGENFILQVDSFLSHSQHLLAPFNRYSIHGIAYIGGTPSEIQTRFNLTQNFIGCMHNITFSQNNANLFVKEKVIIGNLSQLSCQNQDIQLAYLSKSQSSIQFMEQIYNQSAEYNLTFVFRASYSQQTQLLYITETQSMHMLRLFINNKVIFVDVSNFAPLPAVINRDIFDGYWHHLSVILNRTHCRVILDNEETTLTSLQPIDNQNKTQNRTVTIQFHGSLPIIMRVPDANNVENFIIHKYIDRYQQSCYDIFRLQESKADGWYNIDPDGPNGLLQPFPTFCSRSDLTITTIRHQFGTNPYNVPQNNSIGPGARVIDITYQDGIGIQLQNISISQITALINNSNTCGQVLNYFCSRSVLLNYPHQPYVWWVSRHGQAMNSWSGAPIGSRKCACGTVDSCINKTKVCNCDANRQTWASDEGTLTSKAHLPVTQVHVGYQSNDIQRQSLIQLGSLTCDGQAPPSDIITLTSNRHGIALNRQQLSDGHIRISFKGKSVYGILLFLQGLSTRVVLTVSPKQVNLTYDLGQGHGQQQLSVAAEGYNLYNDDNWHQIRFSLSLSGSWLSVDQATSFEKKGVTSTIHQLIRFDLSGILSIGYNSAMNMDGFTGCLGDFFIGLKKYSLQQYIGNTIVNSCKIPCFKTPCQHFSVCQGNYSSFYCDCSSTQYIGPVCSHIRGAQFSNGNGIRYTNSEFNPSDNRIFLSFWTNLSHIDILNLKLSIENSPQSELILAIDNSRILLVVNDSNIILNELNRVKYNDQQRHDVLIDLERNLISVDGKEVQDVVKLSLHNNITIQLGDGNNGLGGLCLNNVSILGLRLLDLAYQSPKSQNIEFIPNQSRHEVKEAICINGQILPTTTSTTLTKSTTHFTNKIPSTTKIPSTNKPISKASNAAPTTSSKQSTTSSSQQIFTSGLGTGSVPFVNTIGTALTGSQQSMTIGIVAGVVSFILVVIIIVVLYWYYVLRPKKEKSIELTHMDKEIIENTDQPDQIVGSTSDQSNHVSKRQSQSITKITPRNSNCYDNDNDNLDVNNLCNDHLEEINLMDGDTLEKHEQHDDSVQPNRSND</sequence>
<evidence type="ECO:0000313" key="11">
    <source>
        <dbReference type="EMBL" id="EDV29551.1"/>
    </source>
</evidence>
<feature type="region of interest" description="Disordered" evidence="7">
    <location>
        <begin position="966"/>
        <end position="1010"/>
    </location>
</feature>
<evidence type="ECO:0000256" key="8">
    <source>
        <dbReference type="SAM" id="Phobius"/>
    </source>
</evidence>
<comment type="caution">
    <text evidence="6">Lacks conserved residue(s) required for the propagation of feature annotation.</text>
</comment>
<dbReference type="EMBL" id="DS985241">
    <property type="protein sequence ID" value="EDV29551.1"/>
    <property type="molecule type" value="Genomic_DNA"/>
</dbReference>
<dbReference type="Gene3D" id="2.10.25.10">
    <property type="entry name" value="Laminin"/>
    <property type="match status" value="1"/>
</dbReference>
<dbReference type="InterPro" id="IPR051694">
    <property type="entry name" value="Immunoregulatory_rcpt-like"/>
</dbReference>
<keyword evidence="12" id="KW-1185">Reference proteome</keyword>
<dbReference type="InterPro" id="IPR013320">
    <property type="entry name" value="ConA-like_dom_sf"/>
</dbReference>
<reference evidence="11 12" key="1">
    <citation type="journal article" date="2008" name="Nature">
        <title>The Trichoplax genome and the nature of placozoans.</title>
        <authorList>
            <person name="Srivastava M."/>
            <person name="Begovic E."/>
            <person name="Chapman J."/>
            <person name="Putnam N.H."/>
            <person name="Hellsten U."/>
            <person name="Kawashima T."/>
            <person name="Kuo A."/>
            <person name="Mitros T."/>
            <person name="Salamov A."/>
            <person name="Carpenter M.L."/>
            <person name="Signorovitch A.Y."/>
            <person name="Moreno M.A."/>
            <person name="Kamm K."/>
            <person name="Grimwood J."/>
            <person name="Schmutz J."/>
            <person name="Shapiro H."/>
            <person name="Grigoriev I.V."/>
            <person name="Buss L.W."/>
            <person name="Schierwater B."/>
            <person name="Dellaporta S.L."/>
            <person name="Rokhsar D.S."/>
        </authorList>
    </citation>
    <scope>NUCLEOTIDE SEQUENCE [LARGE SCALE GENOMIC DNA]</scope>
    <source>
        <strain evidence="11 12">Grell-BS-1999</strain>
    </source>
</reference>
<feature type="domain" description="Laminin G" evidence="9">
    <location>
        <begin position="14"/>
        <end position="189"/>
    </location>
</feature>
<dbReference type="OrthoDB" id="26719at2759"/>
<evidence type="ECO:0000259" key="10">
    <source>
        <dbReference type="PROSITE" id="PS50026"/>
    </source>
</evidence>
<organism evidence="11 12">
    <name type="scientific">Trichoplax adhaerens</name>
    <name type="common">Trichoplax reptans</name>
    <dbReference type="NCBI Taxonomy" id="10228"/>
    <lineage>
        <taxon>Eukaryota</taxon>
        <taxon>Metazoa</taxon>
        <taxon>Placozoa</taxon>
        <taxon>Uniplacotomia</taxon>
        <taxon>Trichoplacea</taxon>
        <taxon>Trichoplacidae</taxon>
        <taxon>Trichoplax</taxon>
    </lineage>
</organism>
<dbReference type="GO" id="GO:0016020">
    <property type="term" value="C:membrane"/>
    <property type="evidence" value="ECO:0007669"/>
    <property type="project" value="UniProtKB-SubCell"/>
</dbReference>
<evidence type="ECO:0000256" key="2">
    <source>
        <dbReference type="ARBA" id="ARBA00022692"/>
    </source>
</evidence>